<proteinExistence type="predicted"/>
<dbReference type="Proteomes" id="UP000011939">
    <property type="component" value="Unassembled WGS sequence"/>
</dbReference>
<name>M5IF72_9BACT</name>
<evidence type="ECO:0000313" key="2">
    <source>
        <dbReference type="Proteomes" id="UP000011939"/>
    </source>
</evidence>
<organism evidence="1 2">
    <name type="scientific">Campylobacter showae CSUNSWCD</name>
    <dbReference type="NCBI Taxonomy" id="1244083"/>
    <lineage>
        <taxon>Bacteria</taxon>
        <taxon>Pseudomonadati</taxon>
        <taxon>Campylobacterota</taxon>
        <taxon>Epsilonproteobacteria</taxon>
        <taxon>Campylobacterales</taxon>
        <taxon>Campylobacteraceae</taxon>
        <taxon>Campylobacter</taxon>
    </lineage>
</organism>
<gene>
    <name evidence="1" type="ORF">CSUNSWCD_2170</name>
</gene>
<reference evidence="1 2" key="1">
    <citation type="journal article" date="2013" name="Genome Announc.">
        <title>Genome Sequence of Campylobacter showae UNSWCD, Isolated from a Patient with Crohn's Disease.</title>
        <authorList>
            <person name="Tay A.P."/>
            <person name="Kaakoush N.O."/>
            <person name="Deshpande N.P."/>
            <person name="Chen Z."/>
            <person name="Mitchell H."/>
            <person name="Wilkins M.R."/>
        </authorList>
    </citation>
    <scope>NUCLEOTIDE SEQUENCE [LARGE SCALE GENOMIC DNA]</scope>
    <source>
        <strain evidence="1 2">CSUNSWCD</strain>
    </source>
</reference>
<comment type="caution">
    <text evidence="1">The sequence shown here is derived from an EMBL/GenBank/DDBJ whole genome shotgun (WGS) entry which is preliminary data.</text>
</comment>
<protein>
    <submittedName>
        <fullName evidence="1">Uncharacterized protein</fullName>
    </submittedName>
</protein>
<sequence length="39" mass="4658">MRYYQIWPKFTLFLKTAAKTVIKPKFSKIAAKTRGRVIR</sequence>
<dbReference type="EMBL" id="AMZQ01000008">
    <property type="protein sequence ID" value="EKU11047.1"/>
    <property type="molecule type" value="Genomic_DNA"/>
</dbReference>
<accession>M5IF72</accession>
<dbReference type="STRING" id="1244083.CSUNSWCD_2170"/>
<dbReference type="AlphaFoldDB" id="M5IF72"/>
<evidence type="ECO:0000313" key="1">
    <source>
        <dbReference type="EMBL" id="EKU11047.1"/>
    </source>
</evidence>